<accession>A0A6J5N866</accession>
<evidence type="ECO:0000313" key="1">
    <source>
        <dbReference type="EMBL" id="CAB4154987.1"/>
    </source>
</evidence>
<protein>
    <recommendedName>
        <fullName evidence="4">Lipoprotein</fullName>
    </recommendedName>
</protein>
<name>A0A6J5N866_9CAUD</name>
<sequence length="69" mass="7426">MKKLALVFGLAVALTSCTIKRTEVPASERMHIEGGASLRVVRFDGHEYIAFSRGGSGSLCHSESCPCKK</sequence>
<evidence type="ECO:0000313" key="2">
    <source>
        <dbReference type="EMBL" id="CAB4170875.1"/>
    </source>
</evidence>
<organism evidence="1">
    <name type="scientific">uncultured Caudovirales phage</name>
    <dbReference type="NCBI Taxonomy" id="2100421"/>
    <lineage>
        <taxon>Viruses</taxon>
        <taxon>Duplodnaviria</taxon>
        <taxon>Heunggongvirae</taxon>
        <taxon>Uroviricota</taxon>
        <taxon>Caudoviricetes</taxon>
        <taxon>Peduoviridae</taxon>
        <taxon>Maltschvirus</taxon>
        <taxon>Maltschvirus maltsch</taxon>
    </lineage>
</organism>
<dbReference type="EMBL" id="LR796859">
    <property type="protein sequence ID" value="CAB4170875.1"/>
    <property type="molecule type" value="Genomic_DNA"/>
</dbReference>
<proteinExistence type="predicted"/>
<dbReference type="PROSITE" id="PS51257">
    <property type="entry name" value="PROKAR_LIPOPROTEIN"/>
    <property type="match status" value="1"/>
</dbReference>
<reference evidence="1" key="1">
    <citation type="submission" date="2020-04" db="EMBL/GenBank/DDBJ databases">
        <authorList>
            <person name="Chiriac C."/>
            <person name="Salcher M."/>
            <person name="Ghai R."/>
            <person name="Kavagutti S V."/>
        </authorList>
    </citation>
    <scope>NUCLEOTIDE SEQUENCE</scope>
</reference>
<evidence type="ECO:0008006" key="4">
    <source>
        <dbReference type="Google" id="ProtNLM"/>
    </source>
</evidence>
<evidence type="ECO:0000313" key="3">
    <source>
        <dbReference type="EMBL" id="CAB4198346.1"/>
    </source>
</evidence>
<dbReference type="EMBL" id="LR797270">
    <property type="protein sequence ID" value="CAB4198346.1"/>
    <property type="molecule type" value="Genomic_DNA"/>
</dbReference>
<dbReference type="EMBL" id="LR796625">
    <property type="protein sequence ID" value="CAB4154987.1"/>
    <property type="molecule type" value="Genomic_DNA"/>
</dbReference>
<gene>
    <name evidence="3" type="ORF">UFOVP1307_70</name>
    <name evidence="1" type="ORF">UFOVP651_53</name>
    <name evidence="2" type="ORF">UFOVP902_132</name>
</gene>